<dbReference type="GO" id="GO:0048544">
    <property type="term" value="P:recognition of pollen"/>
    <property type="evidence" value="ECO:0007669"/>
    <property type="project" value="InterPro"/>
</dbReference>
<keyword evidence="2" id="KW-1015">Disulfide bond</keyword>
<keyword evidence="5" id="KW-0418">Kinase</keyword>
<proteinExistence type="predicted"/>
<dbReference type="Pfam" id="PF00954">
    <property type="entry name" value="S_locus_glycop"/>
    <property type="match status" value="1"/>
</dbReference>
<feature type="non-terminal residue" evidence="5">
    <location>
        <position position="1"/>
    </location>
</feature>
<keyword evidence="6" id="KW-1185">Reference proteome</keyword>
<feature type="domain" description="EGF-like" evidence="4">
    <location>
        <begin position="18"/>
        <end position="55"/>
    </location>
</feature>
<dbReference type="GO" id="GO:0016301">
    <property type="term" value="F:kinase activity"/>
    <property type="evidence" value="ECO:0007669"/>
    <property type="project" value="UniProtKB-KW"/>
</dbReference>
<evidence type="ECO:0000256" key="3">
    <source>
        <dbReference type="PROSITE-ProRule" id="PRU00076"/>
    </source>
</evidence>
<sequence length="110" mass="12581">RSTWTEGDQRWSLYLNVPRDECDNYNRCSSFGICAMMGKSSMCECLSGFTPKSPQNWSVKDWSQGCVRNENWSCKEKNKDGFIKFQNVKLMPIQTSPEMEVVASYGSVIS</sequence>
<dbReference type="GO" id="GO:0030246">
    <property type="term" value="F:carbohydrate binding"/>
    <property type="evidence" value="ECO:0007669"/>
    <property type="project" value="UniProtKB-KW"/>
</dbReference>
<dbReference type="AlphaFoldDB" id="A0A392MQS4"/>
<comment type="caution">
    <text evidence="3">Lacks conserved residue(s) required for the propagation of feature annotation.</text>
</comment>
<dbReference type="PANTHER" id="PTHR32444">
    <property type="entry name" value="BULB-TYPE LECTIN DOMAIN-CONTAINING PROTEIN"/>
    <property type="match status" value="1"/>
</dbReference>
<dbReference type="Proteomes" id="UP000265520">
    <property type="component" value="Unassembled WGS sequence"/>
</dbReference>
<dbReference type="PROSITE" id="PS50026">
    <property type="entry name" value="EGF_3"/>
    <property type="match status" value="1"/>
</dbReference>
<keyword evidence="5" id="KW-0808">Transferase</keyword>
<dbReference type="InterPro" id="IPR000858">
    <property type="entry name" value="S_locus_glycoprot_dom"/>
</dbReference>
<evidence type="ECO:0000259" key="4">
    <source>
        <dbReference type="PROSITE" id="PS50026"/>
    </source>
</evidence>
<name>A0A392MQS4_9FABA</name>
<comment type="caution">
    <text evidence="5">The sequence shown here is derived from an EMBL/GenBank/DDBJ whole genome shotgun (WGS) entry which is preliminary data.</text>
</comment>
<dbReference type="InterPro" id="IPR000742">
    <property type="entry name" value="EGF"/>
</dbReference>
<accession>A0A392MQS4</accession>
<keyword evidence="5" id="KW-0675">Receptor</keyword>
<gene>
    <name evidence="5" type="ORF">A2U01_0010533</name>
</gene>
<dbReference type="EMBL" id="LXQA010016559">
    <property type="protein sequence ID" value="MCH89633.1"/>
    <property type="molecule type" value="Genomic_DNA"/>
</dbReference>
<reference evidence="5 6" key="1">
    <citation type="journal article" date="2018" name="Front. Plant Sci.">
        <title>Red Clover (Trifolium pratense) and Zigzag Clover (T. medium) - A Picture of Genomic Similarities and Differences.</title>
        <authorList>
            <person name="Dluhosova J."/>
            <person name="Istvanek J."/>
            <person name="Nedelnik J."/>
            <person name="Repkova J."/>
        </authorList>
    </citation>
    <scope>NUCLEOTIDE SEQUENCE [LARGE SCALE GENOMIC DNA]</scope>
    <source>
        <strain evidence="6">cv. 10/8</strain>
        <tissue evidence="5">Leaf</tissue>
    </source>
</reference>
<keyword evidence="3" id="KW-0245">EGF-like domain</keyword>
<keyword evidence="5" id="KW-0430">Lectin</keyword>
<protein>
    <submittedName>
        <fullName evidence="5">G-type lectin S-receptor-like serine/threonine-protein kinase</fullName>
    </submittedName>
</protein>
<dbReference type="PANTHER" id="PTHR32444:SF247">
    <property type="entry name" value="OS01G0958200 PROTEIN"/>
    <property type="match status" value="1"/>
</dbReference>
<keyword evidence="1" id="KW-0732">Signal</keyword>
<evidence type="ECO:0000313" key="5">
    <source>
        <dbReference type="EMBL" id="MCH89633.1"/>
    </source>
</evidence>
<organism evidence="5 6">
    <name type="scientific">Trifolium medium</name>
    <dbReference type="NCBI Taxonomy" id="97028"/>
    <lineage>
        <taxon>Eukaryota</taxon>
        <taxon>Viridiplantae</taxon>
        <taxon>Streptophyta</taxon>
        <taxon>Embryophyta</taxon>
        <taxon>Tracheophyta</taxon>
        <taxon>Spermatophyta</taxon>
        <taxon>Magnoliopsida</taxon>
        <taxon>eudicotyledons</taxon>
        <taxon>Gunneridae</taxon>
        <taxon>Pentapetalae</taxon>
        <taxon>rosids</taxon>
        <taxon>fabids</taxon>
        <taxon>Fabales</taxon>
        <taxon>Fabaceae</taxon>
        <taxon>Papilionoideae</taxon>
        <taxon>50 kb inversion clade</taxon>
        <taxon>NPAAA clade</taxon>
        <taxon>Hologalegina</taxon>
        <taxon>IRL clade</taxon>
        <taxon>Trifolieae</taxon>
        <taxon>Trifolium</taxon>
    </lineage>
</organism>
<evidence type="ECO:0000313" key="6">
    <source>
        <dbReference type="Proteomes" id="UP000265520"/>
    </source>
</evidence>
<evidence type="ECO:0000256" key="2">
    <source>
        <dbReference type="ARBA" id="ARBA00023157"/>
    </source>
</evidence>
<evidence type="ECO:0000256" key="1">
    <source>
        <dbReference type="ARBA" id="ARBA00022729"/>
    </source>
</evidence>